<dbReference type="EMBL" id="JGYV01000013">
    <property type="protein sequence ID" value="KFI61967.1"/>
    <property type="molecule type" value="Genomic_DNA"/>
</dbReference>
<reference evidence="1 2" key="1">
    <citation type="submission" date="2014-03" db="EMBL/GenBank/DDBJ databases">
        <title>Genomics of Bifidobacteria.</title>
        <authorList>
            <person name="Ventura M."/>
            <person name="Milani C."/>
            <person name="Lugli G.A."/>
        </authorList>
    </citation>
    <scope>NUCLEOTIDE SEQUENCE [LARGE SCALE GENOMIC DNA]</scope>
    <source>
        <strain evidence="1 2">LMG 10738</strain>
    </source>
</reference>
<dbReference type="AntiFam" id="ANF00006">
    <property type="entry name" value="Translation of CRISPR region"/>
</dbReference>
<sequence>MGAARCCRPRRSDHPRIRGATAASVFAAAASFGSSPHTRGNSGAAYLNSASNRIIPAYAGQLRASRSVEPFRADHPRIRGATTLTTGEKMEAGGSSPHTRGNCLHGRRLRHRIRIIPAYAGQLAHLGEDATRRPDHPRIRGATFEHARWAYGGGGSSPHTRGNCTRMPQLCLQRRIIPALISAA</sequence>
<proteinExistence type="predicted"/>
<protein>
    <submittedName>
        <fullName evidence="1">Uncharacterized protein</fullName>
    </submittedName>
</protein>
<keyword evidence="2" id="KW-1185">Reference proteome</keyword>
<dbReference type="AlphaFoldDB" id="A0A087AT67"/>
<evidence type="ECO:0000313" key="2">
    <source>
        <dbReference type="Proteomes" id="UP000029067"/>
    </source>
</evidence>
<evidence type="ECO:0000313" key="1">
    <source>
        <dbReference type="EMBL" id="KFI61967.1"/>
    </source>
</evidence>
<dbReference type="Proteomes" id="UP000029067">
    <property type="component" value="Unassembled WGS sequence"/>
</dbReference>
<dbReference type="AntiFam" id="ANF00057">
    <property type="entry name" value="Translation of E. coli type CRISPR repeat"/>
</dbReference>
<organism evidence="1 2">
    <name type="scientific">Bifidobacterium cuniculi</name>
    <dbReference type="NCBI Taxonomy" id="1688"/>
    <lineage>
        <taxon>Bacteria</taxon>
        <taxon>Bacillati</taxon>
        <taxon>Actinomycetota</taxon>
        <taxon>Actinomycetes</taxon>
        <taxon>Bifidobacteriales</taxon>
        <taxon>Bifidobacteriaceae</taxon>
        <taxon>Bifidobacterium</taxon>
    </lineage>
</organism>
<accession>A0A087AT67</accession>
<comment type="caution">
    <text evidence="1">The sequence shown here is derived from an EMBL/GenBank/DDBJ whole genome shotgun (WGS) entry which is preliminary data.</text>
</comment>
<gene>
    <name evidence="1" type="ORF">BCUN_1808</name>
</gene>
<dbReference type="eggNOG" id="ENOG5030QAH">
    <property type="taxonomic scope" value="Bacteria"/>
</dbReference>
<dbReference type="STRING" id="1688.BCUN_1808"/>
<name>A0A087AT67_9BIFI</name>